<evidence type="ECO:0000256" key="1">
    <source>
        <dbReference type="SAM" id="Phobius"/>
    </source>
</evidence>
<keyword evidence="1" id="KW-0472">Membrane</keyword>
<name>A0AAD5JUR0_9FUNG</name>
<keyword evidence="1" id="KW-0812">Transmembrane</keyword>
<dbReference type="AlphaFoldDB" id="A0AAD5JUR0"/>
<keyword evidence="1" id="KW-1133">Transmembrane helix</keyword>
<keyword evidence="3" id="KW-1185">Reference proteome</keyword>
<comment type="caution">
    <text evidence="2">The sequence shown here is derived from an EMBL/GenBank/DDBJ whole genome shotgun (WGS) entry which is preliminary data.</text>
</comment>
<protein>
    <submittedName>
        <fullName evidence="2">Uncharacterized protein</fullName>
    </submittedName>
</protein>
<feature type="transmembrane region" description="Helical" evidence="1">
    <location>
        <begin position="21"/>
        <end position="40"/>
    </location>
</feature>
<evidence type="ECO:0000313" key="3">
    <source>
        <dbReference type="Proteomes" id="UP001209540"/>
    </source>
</evidence>
<dbReference type="Proteomes" id="UP001209540">
    <property type="component" value="Unassembled WGS sequence"/>
</dbReference>
<proteinExistence type="predicted"/>
<evidence type="ECO:0000313" key="2">
    <source>
        <dbReference type="EMBL" id="KAI9254595.1"/>
    </source>
</evidence>
<organism evidence="2 3">
    <name type="scientific">Phascolomyces articulosus</name>
    <dbReference type="NCBI Taxonomy" id="60185"/>
    <lineage>
        <taxon>Eukaryota</taxon>
        <taxon>Fungi</taxon>
        <taxon>Fungi incertae sedis</taxon>
        <taxon>Mucoromycota</taxon>
        <taxon>Mucoromycotina</taxon>
        <taxon>Mucoromycetes</taxon>
        <taxon>Mucorales</taxon>
        <taxon>Lichtheimiaceae</taxon>
        <taxon>Phascolomyces</taxon>
    </lineage>
</organism>
<reference evidence="2" key="1">
    <citation type="journal article" date="2022" name="IScience">
        <title>Evolution of zygomycete secretomes and the origins of terrestrial fungal ecologies.</title>
        <authorList>
            <person name="Chang Y."/>
            <person name="Wang Y."/>
            <person name="Mondo S."/>
            <person name="Ahrendt S."/>
            <person name="Andreopoulos W."/>
            <person name="Barry K."/>
            <person name="Beard J."/>
            <person name="Benny G.L."/>
            <person name="Blankenship S."/>
            <person name="Bonito G."/>
            <person name="Cuomo C."/>
            <person name="Desiro A."/>
            <person name="Gervers K.A."/>
            <person name="Hundley H."/>
            <person name="Kuo A."/>
            <person name="LaButti K."/>
            <person name="Lang B.F."/>
            <person name="Lipzen A."/>
            <person name="O'Donnell K."/>
            <person name="Pangilinan J."/>
            <person name="Reynolds N."/>
            <person name="Sandor L."/>
            <person name="Smith M.E."/>
            <person name="Tsang A."/>
            <person name="Grigoriev I.V."/>
            <person name="Stajich J.E."/>
            <person name="Spatafora J.W."/>
        </authorList>
    </citation>
    <scope>NUCLEOTIDE SEQUENCE</scope>
    <source>
        <strain evidence="2">RSA 2281</strain>
    </source>
</reference>
<sequence>MNISNNKRQQIFILTTNTMKPFLSFFAYLFFFFFFDIYNIPQSNFFSLFSFEITIKKPTQIPTFHFLSYFKNINFEQLYVFYSFVGYTELSFGFFFLYK</sequence>
<feature type="transmembrane region" description="Helical" evidence="1">
    <location>
        <begin position="79"/>
        <end position="98"/>
    </location>
</feature>
<dbReference type="EMBL" id="JAIXMP010000024">
    <property type="protein sequence ID" value="KAI9254595.1"/>
    <property type="molecule type" value="Genomic_DNA"/>
</dbReference>
<reference evidence="2" key="2">
    <citation type="submission" date="2023-02" db="EMBL/GenBank/DDBJ databases">
        <authorList>
            <consortium name="DOE Joint Genome Institute"/>
            <person name="Mondo S.J."/>
            <person name="Chang Y."/>
            <person name="Wang Y."/>
            <person name="Ahrendt S."/>
            <person name="Andreopoulos W."/>
            <person name="Barry K."/>
            <person name="Beard J."/>
            <person name="Benny G.L."/>
            <person name="Blankenship S."/>
            <person name="Bonito G."/>
            <person name="Cuomo C."/>
            <person name="Desiro A."/>
            <person name="Gervers K.A."/>
            <person name="Hundley H."/>
            <person name="Kuo A."/>
            <person name="LaButti K."/>
            <person name="Lang B.F."/>
            <person name="Lipzen A."/>
            <person name="O'Donnell K."/>
            <person name="Pangilinan J."/>
            <person name="Reynolds N."/>
            <person name="Sandor L."/>
            <person name="Smith M.W."/>
            <person name="Tsang A."/>
            <person name="Grigoriev I.V."/>
            <person name="Stajich J.E."/>
            <person name="Spatafora J.W."/>
        </authorList>
    </citation>
    <scope>NUCLEOTIDE SEQUENCE</scope>
    <source>
        <strain evidence="2">RSA 2281</strain>
    </source>
</reference>
<accession>A0AAD5JUR0</accession>
<gene>
    <name evidence="2" type="ORF">BDA99DRAFT_161478</name>
</gene>